<organism evidence="2 3">
    <name type="scientific">Luteimonas cucumeris</name>
    <dbReference type="NCBI Taxonomy" id="985012"/>
    <lineage>
        <taxon>Bacteria</taxon>
        <taxon>Pseudomonadati</taxon>
        <taxon>Pseudomonadota</taxon>
        <taxon>Gammaproteobacteria</taxon>
        <taxon>Lysobacterales</taxon>
        <taxon>Lysobacteraceae</taxon>
        <taxon>Luteimonas</taxon>
    </lineage>
</organism>
<comment type="caution">
    <text evidence="2">The sequence shown here is derived from an EMBL/GenBank/DDBJ whole genome shotgun (WGS) entry which is preliminary data.</text>
</comment>
<gene>
    <name evidence="2" type="ORF">IP90_03221</name>
</gene>
<dbReference type="Pfam" id="PF01042">
    <property type="entry name" value="Ribonuc_L-PSP"/>
    <property type="match status" value="1"/>
</dbReference>
<dbReference type="InterPro" id="IPR006175">
    <property type="entry name" value="YjgF/YER057c/UK114"/>
</dbReference>
<dbReference type="AlphaFoldDB" id="A0A562KUM4"/>
<name>A0A562KUM4_9GAMM</name>
<protein>
    <submittedName>
        <fullName evidence="2">Enamine deaminase RidA (YjgF/YER057c/UK114 family)</fullName>
    </submittedName>
</protein>
<dbReference type="Gene3D" id="3.30.1330.40">
    <property type="entry name" value="RutC-like"/>
    <property type="match status" value="1"/>
</dbReference>
<proteinExistence type="predicted"/>
<evidence type="ECO:0000256" key="1">
    <source>
        <dbReference type="SAM" id="SignalP"/>
    </source>
</evidence>
<evidence type="ECO:0000313" key="3">
    <source>
        <dbReference type="Proteomes" id="UP000315167"/>
    </source>
</evidence>
<dbReference type="OrthoDB" id="9809792at2"/>
<reference evidence="2 3" key="1">
    <citation type="journal article" date="2015" name="Stand. Genomic Sci.">
        <title>Genomic Encyclopedia of Bacterial and Archaeal Type Strains, Phase III: the genomes of soil and plant-associated and newly described type strains.</title>
        <authorList>
            <person name="Whitman W.B."/>
            <person name="Woyke T."/>
            <person name="Klenk H.P."/>
            <person name="Zhou Y."/>
            <person name="Lilburn T.G."/>
            <person name="Beck B.J."/>
            <person name="De Vos P."/>
            <person name="Vandamme P."/>
            <person name="Eisen J.A."/>
            <person name="Garrity G."/>
            <person name="Hugenholtz P."/>
            <person name="Kyrpides N.C."/>
        </authorList>
    </citation>
    <scope>NUCLEOTIDE SEQUENCE [LARGE SCALE GENOMIC DNA]</scope>
    <source>
        <strain evidence="2 3">CGMCC 1.10821</strain>
    </source>
</reference>
<dbReference type="Proteomes" id="UP000315167">
    <property type="component" value="Unassembled WGS sequence"/>
</dbReference>
<feature type="signal peptide" evidence="1">
    <location>
        <begin position="1"/>
        <end position="21"/>
    </location>
</feature>
<keyword evidence="1" id="KW-0732">Signal</keyword>
<dbReference type="RefSeq" id="WP_144900698.1">
    <property type="nucleotide sequence ID" value="NZ_VLKN01000013.1"/>
</dbReference>
<evidence type="ECO:0000313" key="2">
    <source>
        <dbReference type="EMBL" id="TWH99130.1"/>
    </source>
</evidence>
<feature type="chain" id="PRO_5021915260" evidence="1">
    <location>
        <begin position="22"/>
        <end position="176"/>
    </location>
</feature>
<dbReference type="SUPFAM" id="SSF55298">
    <property type="entry name" value="YjgF-like"/>
    <property type="match status" value="1"/>
</dbReference>
<keyword evidence="3" id="KW-1185">Reference proteome</keyword>
<dbReference type="EMBL" id="VLKN01000013">
    <property type="protein sequence ID" value="TWH99130.1"/>
    <property type="molecule type" value="Genomic_DNA"/>
</dbReference>
<accession>A0A562KUM4</accession>
<dbReference type="InterPro" id="IPR035959">
    <property type="entry name" value="RutC-like_sf"/>
</dbReference>
<sequence length="176" mass="19167">MRIRLLMLGLLGTCCVAAVQAQDPAAAPTREHLAPEGWEDSYHSLHYTPVVKIGERVIVSGIPAGGPGKADEEKIRWMFEQLEAHLEKAGATLEDVVELTSFHVATDNADFRRRIEPMLKVHREVFRDHYPAWTAVGTTALYSAGAPVELRAEAIIGSGRAAKAAIPLPKPPSPDK</sequence>